<dbReference type="Pfam" id="PF01464">
    <property type="entry name" value="SLT"/>
    <property type="match status" value="1"/>
</dbReference>
<feature type="domain" description="Transglycosylase SLT" evidence="3">
    <location>
        <begin position="229"/>
        <end position="326"/>
    </location>
</feature>
<evidence type="ECO:0000259" key="3">
    <source>
        <dbReference type="Pfam" id="PF01464"/>
    </source>
</evidence>
<keyword evidence="2" id="KW-0732">Signal</keyword>
<dbReference type="InterPro" id="IPR023346">
    <property type="entry name" value="Lysozyme-like_dom_sf"/>
</dbReference>
<evidence type="ECO:0000256" key="2">
    <source>
        <dbReference type="SAM" id="SignalP"/>
    </source>
</evidence>
<feature type="signal peptide" evidence="2">
    <location>
        <begin position="1"/>
        <end position="30"/>
    </location>
</feature>
<evidence type="ECO:0000256" key="1">
    <source>
        <dbReference type="SAM" id="MobiDB-lite"/>
    </source>
</evidence>
<accession>A0ABQ2WHQ2</accession>
<evidence type="ECO:0000313" key="4">
    <source>
        <dbReference type="EMBL" id="GGW57030.1"/>
    </source>
</evidence>
<sequence length="416" mass="46412">MKKTTRSLNRCTLFASLLLPVCMLSAAVSASSANQQATPSSLTQASVSTTSVAQSSGRAFQTWTDVVRTKAYAESQGVYDNVMNVRRWILTQSGHCTERDRHILFDMRGNFLEYIEDAIDSPQTQRKLNQTRQSMAQTGRVHGWVAGNANTIGYPFAIRCHQPYVNLPLAISRYLGEHPDGRLSGNWNGISVGTPKKQASLHEVLQTVYNRRVQQKRITLPPSLLPDLAGMLIIESGGVREAKSKANARGILQLMPQVLKECGIPANKHLHRIAQVDCALWLFERNHKMLHPVFMARFGHLPEEKRDQIYRFVLIQAYHGGPSRVKSLLVDGELSKPAAYFAAHHEQFSAGDIAFGMVFHNLGRNRLGFASLYYTADIRVALQLLETKKQTKKPQRNTKQNIAAVPSATMSHTVTP</sequence>
<comment type="caution">
    <text evidence="4">The sequence shown here is derived from an EMBL/GenBank/DDBJ whole genome shotgun (WGS) entry which is preliminary data.</text>
</comment>
<dbReference type="EMBL" id="BMYR01000004">
    <property type="protein sequence ID" value="GGW57030.1"/>
    <property type="molecule type" value="Genomic_DNA"/>
</dbReference>
<evidence type="ECO:0000313" key="5">
    <source>
        <dbReference type="Proteomes" id="UP000634667"/>
    </source>
</evidence>
<feature type="chain" id="PRO_5046416365" description="Transglycosylase SLT domain-containing protein" evidence="2">
    <location>
        <begin position="31"/>
        <end position="416"/>
    </location>
</feature>
<name>A0ABQ2WHQ2_9ALTE</name>
<dbReference type="InterPro" id="IPR008258">
    <property type="entry name" value="Transglycosylase_SLT_dom_1"/>
</dbReference>
<organism evidence="4 5">
    <name type="scientific">Alishewanella tabrizica</name>
    <dbReference type="NCBI Taxonomy" id="671278"/>
    <lineage>
        <taxon>Bacteria</taxon>
        <taxon>Pseudomonadati</taxon>
        <taxon>Pseudomonadota</taxon>
        <taxon>Gammaproteobacteria</taxon>
        <taxon>Alteromonadales</taxon>
        <taxon>Alteromonadaceae</taxon>
        <taxon>Alishewanella</taxon>
    </lineage>
</organism>
<dbReference type="Proteomes" id="UP000634667">
    <property type="component" value="Unassembled WGS sequence"/>
</dbReference>
<dbReference type="RefSeq" id="WP_229796945.1">
    <property type="nucleotide sequence ID" value="NZ_BMYR01000004.1"/>
</dbReference>
<feature type="region of interest" description="Disordered" evidence="1">
    <location>
        <begin position="391"/>
        <end position="416"/>
    </location>
</feature>
<proteinExistence type="predicted"/>
<dbReference type="Gene3D" id="1.10.530.10">
    <property type="match status" value="1"/>
</dbReference>
<protein>
    <recommendedName>
        <fullName evidence="3">Transglycosylase SLT domain-containing protein</fullName>
    </recommendedName>
</protein>
<keyword evidence="5" id="KW-1185">Reference proteome</keyword>
<gene>
    <name evidence="4" type="ORF">GCM10008111_11320</name>
</gene>
<dbReference type="SUPFAM" id="SSF53955">
    <property type="entry name" value="Lysozyme-like"/>
    <property type="match status" value="1"/>
</dbReference>
<reference evidence="5" key="1">
    <citation type="journal article" date="2019" name="Int. J. Syst. Evol. Microbiol.">
        <title>The Global Catalogue of Microorganisms (GCM) 10K type strain sequencing project: providing services to taxonomists for standard genome sequencing and annotation.</title>
        <authorList>
            <consortium name="The Broad Institute Genomics Platform"/>
            <consortium name="The Broad Institute Genome Sequencing Center for Infectious Disease"/>
            <person name="Wu L."/>
            <person name="Ma J."/>
        </authorList>
    </citation>
    <scope>NUCLEOTIDE SEQUENCE [LARGE SCALE GENOMIC DNA]</scope>
    <source>
        <strain evidence="5">KCTC 23723</strain>
    </source>
</reference>